<dbReference type="Proteomes" id="UP000179536">
    <property type="component" value="Unassembled WGS sequence"/>
</dbReference>
<gene>
    <name evidence="2" type="ORF">BBK91_025180</name>
    <name evidence="1" type="ORF">BBL17_020345</name>
</gene>
<sequence length="68" mass="7969">MEHCHVSPKLLDLYRDDKMTFEQLSAFTVSDDYERQEQVWNGLPSWDRHASWIKSSLLTDELPASKGE</sequence>
<evidence type="ECO:0000313" key="2">
    <source>
        <dbReference type="EMBL" id="MUP13142.1"/>
    </source>
</evidence>
<dbReference type="AlphaFoldDB" id="A0ABD6HH85"/>
<dbReference type="Proteomes" id="UP000179454">
    <property type="component" value="Unassembled WGS sequence"/>
</dbReference>
<evidence type="ECO:0000313" key="3">
    <source>
        <dbReference type="Proteomes" id="UP000179454"/>
    </source>
</evidence>
<dbReference type="EMBL" id="MBFA02000026">
    <property type="protein sequence ID" value="MUP13142.1"/>
    <property type="molecule type" value="Genomic_DNA"/>
</dbReference>
<keyword evidence="3" id="KW-1185">Reference proteome</keyword>
<protein>
    <submittedName>
        <fullName evidence="2">Uncharacterized protein</fullName>
    </submittedName>
</protein>
<accession>A0ABD6HH85</accession>
<reference evidence="3 4" key="1">
    <citation type="submission" date="2019-11" db="EMBL/GenBank/DDBJ databases">
        <title>Whole-genome sequencing of Allorhizobium vitis.</title>
        <authorList>
            <person name="Gan H.M."/>
            <person name="Savka M.A."/>
        </authorList>
    </citation>
    <scope>NUCLEOTIDE SEQUENCE [LARGE SCALE GENOMIC DNA]</scope>
    <source>
        <strain evidence="2 4">RF2/1</strain>
        <strain evidence="1 3">T1/7</strain>
    </source>
</reference>
<comment type="caution">
    <text evidence="2">The sequence shown here is derived from an EMBL/GenBank/DDBJ whole genome shotgun (WGS) entry which is preliminary data.</text>
</comment>
<proteinExistence type="predicted"/>
<name>A0ABD6HH85_AGRVI</name>
<organism evidence="2 4">
    <name type="scientific">Agrobacterium vitis</name>
    <name type="common">Rhizobium vitis</name>
    <dbReference type="NCBI Taxonomy" id="373"/>
    <lineage>
        <taxon>Bacteria</taxon>
        <taxon>Pseudomonadati</taxon>
        <taxon>Pseudomonadota</taxon>
        <taxon>Alphaproteobacteria</taxon>
        <taxon>Hyphomicrobiales</taxon>
        <taxon>Rhizobiaceae</taxon>
        <taxon>Rhizobium/Agrobacterium group</taxon>
        <taxon>Agrobacterium</taxon>
    </lineage>
</organism>
<evidence type="ECO:0000313" key="1">
    <source>
        <dbReference type="EMBL" id="MUO44128.1"/>
    </source>
</evidence>
<dbReference type="EMBL" id="MBFE02000016">
    <property type="protein sequence ID" value="MUO44128.1"/>
    <property type="molecule type" value="Genomic_DNA"/>
</dbReference>
<evidence type="ECO:0000313" key="4">
    <source>
        <dbReference type="Proteomes" id="UP000179536"/>
    </source>
</evidence>
<dbReference type="RefSeq" id="WP_015914921.1">
    <property type="nucleotide sequence ID" value="NZ_MBFA02000026.1"/>
</dbReference>